<evidence type="ECO:0000256" key="1">
    <source>
        <dbReference type="SAM" id="MobiDB-lite"/>
    </source>
</evidence>
<keyword evidence="3" id="KW-1185">Reference proteome</keyword>
<accession>A0A507E4Z1</accession>
<dbReference type="AlphaFoldDB" id="A0A507E4Z1"/>
<gene>
    <name evidence="2" type="ORF">PhCBS80983_g03302</name>
</gene>
<evidence type="ECO:0000313" key="3">
    <source>
        <dbReference type="Proteomes" id="UP000318582"/>
    </source>
</evidence>
<comment type="caution">
    <text evidence="2">The sequence shown here is derived from an EMBL/GenBank/DDBJ whole genome shotgun (WGS) entry which is preliminary data.</text>
</comment>
<evidence type="ECO:0000313" key="2">
    <source>
        <dbReference type="EMBL" id="TPX58170.1"/>
    </source>
</evidence>
<name>A0A507E4Z1_9FUNG</name>
<dbReference type="EMBL" id="QEAQ01000040">
    <property type="protein sequence ID" value="TPX58170.1"/>
    <property type="molecule type" value="Genomic_DNA"/>
</dbReference>
<feature type="compositionally biased region" description="Low complexity" evidence="1">
    <location>
        <begin position="329"/>
        <end position="375"/>
    </location>
</feature>
<dbReference type="STRING" id="109895.A0A507E4Z1"/>
<sequence length="407" mass="45323">MAQRELTAGEECQQAAKTFSAFVDAKQGAIPPSYIQSAMGCAICKGNKGVAVLRLKSGEWSAPCAIELEQQGNTIQPGQETVLVFMTENVIHKLVSRALLRLGVTDQFKPGPIHGNEPINPGIDVYGWVRFNGGFTPPDLIASNMVAWFVREAPERHGRWHGESVTWFDVLTNKITVDRSSVGNALYIVLNLAAGSNSNIDPKRKNYANLDALTGIAPSITTTARKTTATPGGGYNSSPQIPQHQHQQQQQQQAQFNEQQYMQQMQALQMQYQPQHQQQQPQYNQQQQNQFQQQQQQQQQQQLLWLQQQQHAAMTAMQQQQGYPSSYGGAAPLQSPQLQPQGSQMPQQPQFSYQQALQQQALAHQQYAQQMQGAGTNKNSYMQGQMGQQGGAQQPQYGMNPSQWNSQ</sequence>
<dbReference type="Proteomes" id="UP000318582">
    <property type="component" value="Unassembled WGS sequence"/>
</dbReference>
<protein>
    <submittedName>
        <fullName evidence="2">Uncharacterized protein</fullName>
    </submittedName>
</protein>
<feature type="compositionally biased region" description="Low complexity" evidence="1">
    <location>
        <begin position="382"/>
        <end position="399"/>
    </location>
</feature>
<proteinExistence type="predicted"/>
<organism evidence="2 3">
    <name type="scientific">Powellomyces hirtus</name>
    <dbReference type="NCBI Taxonomy" id="109895"/>
    <lineage>
        <taxon>Eukaryota</taxon>
        <taxon>Fungi</taxon>
        <taxon>Fungi incertae sedis</taxon>
        <taxon>Chytridiomycota</taxon>
        <taxon>Chytridiomycota incertae sedis</taxon>
        <taxon>Chytridiomycetes</taxon>
        <taxon>Spizellomycetales</taxon>
        <taxon>Powellomycetaceae</taxon>
        <taxon>Powellomyces</taxon>
    </lineage>
</organism>
<feature type="region of interest" description="Disordered" evidence="1">
    <location>
        <begin position="222"/>
        <end position="258"/>
    </location>
</feature>
<feature type="region of interest" description="Disordered" evidence="1">
    <location>
        <begin position="317"/>
        <end position="407"/>
    </location>
</feature>
<reference evidence="2 3" key="1">
    <citation type="journal article" date="2019" name="Sci. Rep.">
        <title>Comparative genomics of chytrid fungi reveal insights into the obligate biotrophic and pathogenic lifestyle of Synchytrium endobioticum.</title>
        <authorList>
            <person name="van de Vossenberg B.T.L.H."/>
            <person name="Warris S."/>
            <person name="Nguyen H.D.T."/>
            <person name="van Gent-Pelzer M.P.E."/>
            <person name="Joly D.L."/>
            <person name="van de Geest H.C."/>
            <person name="Bonants P.J.M."/>
            <person name="Smith D.S."/>
            <person name="Levesque C.A."/>
            <person name="van der Lee T.A.J."/>
        </authorList>
    </citation>
    <scope>NUCLEOTIDE SEQUENCE [LARGE SCALE GENOMIC DNA]</scope>
    <source>
        <strain evidence="2 3">CBS 809.83</strain>
    </source>
</reference>
<feature type="compositionally biased region" description="Low complexity" evidence="1">
    <location>
        <begin position="239"/>
        <end position="258"/>
    </location>
</feature>